<gene>
    <name evidence="1" type="ORF">CIG75_19110</name>
</gene>
<dbReference type="OrthoDB" id="2666931at2"/>
<keyword evidence="2" id="KW-1185">Reference proteome</keyword>
<organism evidence="1 2">
    <name type="scientific">Tumebacillus algifaecis</name>
    <dbReference type="NCBI Taxonomy" id="1214604"/>
    <lineage>
        <taxon>Bacteria</taxon>
        <taxon>Bacillati</taxon>
        <taxon>Bacillota</taxon>
        <taxon>Bacilli</taxon>
        <taxon>Bacillales</taxon>
        <taxon>Alicyclobacillaceae</taxon>
        <taxon>Tumebacillus</taxon>
    </lineage>
</organism>
<evidence type="ECO:0000313" key="2">
    <source>
        <dbReference type="Proteomes" id="UP000214688"/>
    </source>
</evidence>
<evidence type="ECO:0000313" key="1">
    <source>
        <dbReference type="EMBL" id="ASS76843.1"/>
    </source>
</evidence>
<dbReference type="AlphaFoldDB" id="A0A223D5U9"/>
<protein>
    <recommendedName>
        <fullName evidence="3">SprT-like domain-containing protein</fullName>
    </recommendedName>
</protein>
<accession>A0A223D5U9</accession>
<dbReference type="RefSeq" id="WP_094238070.1">
    <property type="nucleotide sequence ID" value="NZ_CP022657.1"/>
</dbReference>
<proteinExistence type="predicted"/>
<dbReference type="KEGG" id="tab:CIG75_19110"/>
<name>A0A223D5U9_9BACL</name>
<reference evidence="1 2" key="1">
    <citation type="journal article" date="2015" name="Int. J. Syst. Evol. Microbiol.">
        <title>Tumebacillus algifaecis sp. nov., isolated from decomposing algal scum.</title>
        <authorList>
            <person name="Wu Y.F."/>
            <person name="Zhang B."/>
            <person name="Xing P."/>
            <person name="Wu Q.L."/>
            <person name="Liu S.J."/>
        </authorList>
    </citation>
    <scope>NUCLEOTIDE SEQUENCE [LARGE SCALE GENOMIC DNA]</scope>
    <source>
        <strain evidence="1 2">THMBR28</strain>
    </source>
</reference>
<sequence length="133" mass="15525">MEQLKKAANELSQKHWGVDYTGEIELTNAKWKNRQACYLIWPNAPEKTVVIQMSHYVNRTLTRYEVLDNLLHELVHWQLHQSGKKFHDDDQEFVDECLRVGAPISGTKKAGMAARKWAEQQWGKKLYERGETG</sequence>
<dbReference type="Proteomes" id="UP000214688">
    <property type="component" value="Chromosome"/>
</dbReference>
<dbReference type="EMBL" id="CP022657">
    <property type="protein sequence ID" value="ASS76843.1"/>
    <property type="molecule type" value="Genomic_DNA"/>
</dbReference>
<evidence type="ECO:0008006" key="3">
    <source>
        <dbReference type="Google" id="ProtNLM"/>
    </source>
</evidence>